<dbReference type="EMBL" id="LAJG01000005">
    <property type="protein sequence ID" value="KKB81293.1"/>
    <property type="molecule type" value="Genomic_DNA"/>
</dbReference>
<evidence type="ECO:0000313" key="3">
    <source>
        <dbReference type="EMBL" id="KKB81293.1"/>
    </source>
</evidence>
<dbReference type="PATRIC" id="fig|361041.3.peg.3710"/>
<keyword evidence="1" id="KW-0812">Transmembrane</keyword>
<protein>
    <recommendedName>
        <fullName evidence="2">Sulfatase N-terminal domain-containing protein</fullName>
    </recommendedName>
</protein>
<proteinExistence type="predicted"/>
<feature type="transmembrane region" description="Helical" evidence="1">
    <location>
        <begin position="28"/>
        <end position="46"/>
    </location>
</feature>
<organism evidence="3 4">
    <name type="scientific">Devosia soli</name>
    <dbReference type="NCBI Taxonomy" id="361041"/>
    <lineage>
        <taxon>Bacteria</taxon>
        <taxon>Pseudomonadati</taxon>
        <taxon>Pseudomonadota</taxon>
        <taxon>Alphaproteobacteria</taxon>
        <taxon>Hyphomicrobiales</taxon>
        <taxon>Devosiaceae</taxon>
        <taxon>Devosia</taxon>
    </lineage>
</organism>
<dbReference type="InterPro" id="IPR000917">
    <property type="entry name" value="Sulfatase_N"/>
</dbReference>
<gene>
    <name evidence="3" type="ORF">VW35_01620</name>
</gene>
<evidence type="ECO:0000256" key="1">
    <source>
        <dbReference type="SAM" id="Phobius"/>
    </source>
</evidence>
<feature type="transmembrane region" description="Helical" evidence="1">
    <location>
        <begin position="58"/>
        <end position="81"/>
    </location>
</feature>
<keyword evidence="4" id="KW-1185">Reference proteome</keyword>
<keyword evidence="1" id="KW-1133">Transmembrane helix</keyword>
<name>A0A0F5LG19_9HYPH</name>
<reference evidence="3 4" key="1">
    <citation type="submission" date="2015-03" db="EMBL/GenBank/DDBJ databases">
        <authorList>
            <person name="Hassan Y.I."/>
            <person name="Lepp D."/>
            <person name="Zhou T."/>
        </authorList>
    </citation>
    <scope>NUCLEOTIDE SEQUENCE [LARGE SCALE GENOMIC DNA]</scope>
    <source>
        <strain evidence="3 4">GH2-10</strain>
    </source>
</reference>
<feature type="transmembrane region" description="Helical" evidence="1">
    <location>
        <begin position="142"/>
        <end position="165"/>
    </location>
</feature>
<dbReference type="OrthoDB" id="1376015at2"/>
<dbReference type="STRING" id="361041.VW35_01620"/>
<dbReference type="SUPFAM" id="SSF53649">
    <property type="entry name" value="Alkaline phosphatase-like"/>
    <property type="match status" value="1"/>
</dbReference>
<evidence type="ECO:0000313" key="4">
    <source>
        <dbReference type="Proteomes" id="UP000033514"/>
    </source>
</evidence>
<feature type="domain" description="Sulfatase N-terminal" evidence="2">
    <location>
        <begin position="296"/>
        <end position="470"/>
    </location>
</feature>
<dbReference type="Proteomes" id="UP000033514">
    <property type="component" value="Unassembled WGS sequence"/>
</dbReference>
<accession>A0A0F5LG19</accession>
<comment type="caution">
    <text evidence="3">The sequence shown here is derived from an EMBL/GenBank/DDBJ whole genome shotgun (WGS) entry which is preliminary data.</text>
</comment>
<dbReference type="InterPro" id="IPR017850">
    <property type="entry name" value="Alkaline_phosphatase_core_sf"/>
</dbReference>
<feature type="transmembrane region" description="Helical" evidence="1">
    <location>
        <begin position="107"/>
        <end position="130"/>
    </location>
</feature>
<evidence type="ECO:0000259" key="2">
    <source>
        <dbReference type="Pfam" id="PF00884"/>
    </source>
</evidence>
<keyword evidence="1" id="KW-0472">Membrane</keyword>
<sequence length="534" mass="57781">MLTTLLAGLAVYAVLVQPNHPDALNGWALLQLPLEWFAVVGVLVLLPAGRAFTYAVRAMLTLALTLVSLLKCADLATFTAFNRSFNPLMDLPLAEAALRLAGGSVGWPLAIMIAVLIGLLPFGLAAMLWWSTGRINRLTIGLPMRWIAGMVGAVAMVLAVAQVGAAREAWTLPIPVPGEAFSTQLAIERTTTFRALYADLAAFETEAETDPFSGQSGLFDRLDGRDVFVIFIESYGQTALRNPLYAPTHRARLEEAEKKLAAAGLSMRSALLTSPVAGGQSWLAHATIASGLSIDNQARYRAMLASTRPSLYHLAQTAGYRTTVIMPAITLPWPESQFMGFNDIYEAKDLDYQGEAFNWTTMPDQYTLSTVDRILPEGGQPDFAMTALLSSHAPWTPVPKVVDWDAVGDGAIFDESQHVGPPGGEVWPNPDLMREQYRLALDYSLDIVFDFAARHAGRDWLLVILGDHPPAQTVSQIEGQDVPIHLIGSAAALAAFDAWGFTDGLIPDETSPVWPMSSFRDRFIAALSSGATAL</sequence>
<dbReference type="Pfam" id="PF00884">
    <property type="entry name" value="Sulfatase"/>
    <property type="match status" value="1"/>
</dbReference>
<dbReference type="Gene3D" id="3.40.720.10">
    <property type="entry name" value="Alkaline Phosphatase, subunit A"/>
    <property type="match status" value="1"/>
</dbReference>
<dbReference type="AlphaFoldDB" id="A0A0F5LG19"/>